<keyword evidence="2" id="KW-0732">Signal</keyword>
<evidence type="ECO:0000313" key="3">
    <source>
        <dbReference type="EMBL" id="TLV03680.1"/>
    </source>
</evidence>
<dbReference type="RefSeq" id="WP_138364889.1">
    <property type="nucleotide sequence ID" value="NZ_VCEJ01000002.1"/>
</dbReference>
<evidence type="ECO:0000256" key="2">
    <source>
        <dbReference type="SAM" id="SignalP"/>
    </source>
</evidence>
<protein>
    <submittedName>
        <fullName evidence="3">Uncharacterized protein</fullName>
    </submittedName>
</protein>
<dbReference type="OrthoDB" id="962156at2"/>
<evidence type="ECO:0000313" key="4">
    <source>
        <dbReference type="Proteomes" id="UP000306402"/>
    </source>
</evidence>
<feature type="chain" id="PRO_5024424991" evidence="2">
    <location>
        <begin position="21"/>
        <end position="144"/>
    </location>
</feature>
<organism evidence="3 4">
    <name type="scientific">Dyadobacter luticola</name>
    <dbReference type="NCBI Taxonomy" id="1979387"/>
    <lineage>
        <taxon>Bacteria</taxon>
        <taxon>Pseudomonadati</taxon>
        <taxon>Bacteroidota</taxon>
        <taxon>Cytophagia</taxon>
        <taxon>Cytophagales</taxon>
        <taxon>Spirosomataceae</taxon>
        <taxon>Dyadobacter</taxon>
    </lineage>
</organism>
<accession>A0A5R9L5X1</accession>
<feature type="signal peptide" evidence="2">
    <location>
        <begin position="1"/>
        <end position="20"/>
    </location>
</feature>
<dbReference type="AlphaFoldDB" id="A0A5R9L5X1"/>
<dbReference type="Proteomes" id="UP000306402">
    <property type="component" value="Unassembled WGS sequence"/>
</dbReference>
<evidence type="ECO:0000256" key="1">
    <source>
        <dbReference type="SAM" id="MobiDB-lite"/>
    </source>
</evidence>
<comment type="caution">
    <text evidence="3">The sequence shown here is derived from an EMBL/GenBank/DDBJ whole genome shotgun (WGS) entry which is preliminary data.</text>
</comment>
<proteinExistence type="predicted"/>
<dbReference type="EMBL" id="VCEJ01000002">
    <property type="protein sequence ID" value="TLV03680.1"/>
    <property type="molecule type" value="Genomic_DNA"/>
</dbReference>
<sequence>MKKILFAAAILALGFTSASAQYGPGRGDGRYNDGRYNDGRGDGRYEQGGYRGNPGSDINYLQRQARQQIADGIQRGTLSSREANALMAQYERIEAQEYKYSRHGRISHREARFLRENLERLMADTQRLSSRRGDNWARDRRHRY</sequence>
<name>A0A5R9L5X1_9BACT</name>
<reference evidence="3 4" key="1">
    <citation type="submission" date="2019-05" db="EMBL/GenBank/DDBJ databases">
        <authorList>
            <person name="Qu J.-H."/>
        </authorList>
    </citation>
    <scope>NUCLEOTIDE SEQUENCE [LARGE SCALE GENOMIC DNA]</scope>
    <source>
        <strain evidence="3 4">T17</strain>
    </source>
</reference>
<gene>
    <name evidence="3" type="ORF">FEN17_08785</name>
</gene>
<feature type="region of interest" description="Disordered" evidence="1">
    <location>
        <begin position="23"/>
        <end position="56"/>
    </location>
</feature>
<feature type="compositionally biased region" description="Basic and acidic residues" evidence="1">
    <location>
        <begin position="27"/>
        <end position="45"/>
    </location>
</feature>
<keyword evidence="4" id="KW-1185">Reference proteome</keyword>